<dbReference type="InterPro" id="IPR025847">
    <property type="entry name" value="MEDS_domain"/>
</dbReference>
<evidence type="ECO:0000313" key="3">
    <source>
        <dbReference type="Proteomes" id="UP001597090"/>
    </source>
</evidence>
<sequence>MTTPATMLAPVIDADTYLDNVTACDHVVHLYERDDVFLDTLEGFVRGGFRGGETVVVIATPAHVYSLEHRLRMAGCSLNELRARGEYVALDAAQTLARFTVDGVPDESRFIGVIDSLLDEVQASGRRARAFGEMVALLWAEGNREGARRLEQMWNRVCHERGLSLLCAYPRTKAESIASFREVCSLHSHVIAA</sequence>
<proteinExistence type="predicted"/>
<reference evidence="3" key="1">
    <citation type="journal article" date="2019" name="Int. J. Syst. Evol. Microbiol.">
        <title>The Global Catalogue of Microorganisms (GCM) 10K type strain sequencing project: providing services to taxonomists for standard genome sequencing and annotation.</title>
        <authorList>
            <consortium name="The Broad Institute Genomics Platform"/>
            <consortium name="The Broad Institute Genome Sequencing Center for Infectious Disease"/>
            <person name="Wu L."/>
            <person name="Ma J."/>
        </authorList>
    </citation>
    <scope>NUCLEOTIDE SEQUENCE [LARGE SCALE GENOMIC DNA]</scope>
    <source>
        <strain evidence="3">CCUG 55491</strain>
    </source>
</reference>
<dbReference type="EMBL" id="JBHTIH010000003">
    <property type="protein sequence ID" value="MFD0738749.1"/>
    <property type="molecule type" value="Genomic_DNA"/>
</dbReference>
<dbReference type="Proteomes" id="UP001597090">
    <property type="component" value="Unassembled WGS sequence"/>
</dbReference>
<feature type="domain" description="MEDS" evidence="1">
    <location>
        <begin position="25"/>
        <end position="187"/>
    </location>
</feature>
<accession>A0ABW2YL47</accession>
<organism evidence="2 3">
    <name type="scientific">Lysobacter koreensis</name>
    <dbReference type="NCBI Taxonomy" id="266122"/>
    <lineage>
        <taxon>Bacteria</taxon>
        <taxon>Pseudomonadati</taxon>
        <taxon>Pseudomonadota</taxon>
        <taxon>Gammaproteobacteria</taxon>
        <taxon>Lysobacterales</taxon>
        <taxon>Lysobacteraceae</taxon>
        <taxon>Lysobacter</taxon>
    </lineage>
</organism>
<evidence type="ECO:0000259" key="1">
    <source>
        <dbReference type="Pfam" id="PF14417"/>
    </source>
</evidence>
<evidence type="ECO:0000313" key="2">
    <source>
        <dbReference type="EMBL" id="MFD0738749.1"/>
    </source>
</evidence>
<dbReference type="RefSeq" id="WP_386811713.1">
    <property type="nucleotide sequence ID" value="NZ_JBHTIH010000003.1"/>
</dbReference>
<gene>
    <name evidence="2" type="ORF">ACFQZQ_05595</name>
</gene>
<comment type="caution">
    <text evidence="2">The sequence shown here is derived from an EMBL/GenBank/DDBJ whole genome shotgun (WGS) entry which is preliminary data.</text>
</comment>
<keyword evidence="3" id="KW-1185">Reference proteome</keyword>
<name>A0ABW2YL47_9GAMM</name>
<protein>
    <submittedName>
        <fullName evidence="2">MEDS domain-containing protein</fullName>
    </submittedName>
</protein>
<dbReference type="Pfam" id="PF14417">
    <property type="entry name" value="MEDS"/>
    <property type="match status" value="1"/>
</dbReference>